<dbReference type="GO" id="GO:0009251">
    <property type="term" value="P:glucan catabolic process"/>
    <property type="evidence" value="ECO:0007669"/>
    <property type="project" value="TreeGrafter"/>
</dbReference>
<dbReference type="InterPro" id="IPR001547">
    <property type="entry name" value="Glyco_hydro_5"/>
</dbReference>
<dbReference type="EC" id="3.2.1.58" evidence="9"/>
<dbReference type="Pfam" id="PF00150">
    <property type="entry name" value="Cellulase"/>
    <property type="match status" value="1"/>
</dbReference>
<proteinExistence type="inferred from homology"/>
<dbReference type="Proteomes" id="UP000077248">
    <property type="component" value="Unassembled WGS sequence"/>
</dbReference>
<evidence type="ECO:0000256" key="1">
    <source>
        <dbReference type="ARBA" id="ARBA00004613"/>
    </source>
</evidence>
<dbReference type="GO" id="GO:0071555">
    <property type="term" value="P:cell wall organization"/>
    <property type="evidence" value="ECO:0007669"/>
    <property type="project" value="UniProtKB-KW"/>
</dbReference>
<evidence type="ECO:0000256" key="5">
    <source>
        <dbReference type="ARBA" id="ARBA00022801"/>
    </source>
</evidence>
<feature type="signal peptide" evidence="11">
    <location>
        <begin position="1"/>
        <end position="18"/>
    </location>
</feature>
<evidence type="ECO:0000313" key="13">
    <source>
        <dbReference type="EMBL" id="OAG23967.1"/>
    </source>
</evidence>
<evidence type="ECO:0000256" key="2">
    <source>
        <dbReference type="ARBA" id="ARBA00005641"/>
    </source>
</evidence>
<dbReference type="AlphaFoldDB" id="A0A177DWE7"/>
<dbReference type="InterPro" id="IPR050386">
    <property type="entry name" value="Glycosyl_hydrolase_5"/>
</dbReference>
<keyword evidence="14" id="KW-1185">Reference proteome</keyword>
<dbReference type="OMA" id="ARYTPVI"/>
<feature type="chain" id="PRO_5008059850" description="glucan 1,3-beta-glucosidase" evidence="11">
    <location>
        <begin position="19"/>
        <end position="455"/>
    </location>
</feature>
<comment type="catalytic activity">
    <reaction evidence="8">
        <text>Successive hydrolysis of beta-D-glucose units from the non-reducing ends of (1-&gt;3)-beta-D-glucans, releasing alpha-glucose.</text>
        <dbReference type="EC" id="3.2.1.58"/>
    </reaction>
</comment>
<reference evidence="13 14" key="1">
    <citation type="submission" date="2016-05" db="EMBL/GenBank/DDBJ databases">
        <title>Comparative analysis of secretome profiles of manganese(II)-oxidizing ascomycete fungi.</title>
        <authorList>
            <consortium name="DOE Joint Genome Institute"/>
            <person name="Zeiner C.A."/>
            <person name="Purvine S.O."/>
            <person name="Zink E.M."/>
            <person name="Wu S."/>
            <person name="Pasa-Tolic L."/>
            <person name="Chaput D.L."/>
            <person name="Haridas S."/>
            <person name="Grigoriev I.V."/>
            <person name="Santelli C.M."/>
            <person name="Hansel C.M."/>
        </authorList>
    </citation>
    <scope>NUCLEOTIDE SEQUENCE [LARGE SCALE GENOMIC DNA]</scope>
    <source>
        <strain evidence="13 14">SRC1lrK2f</strain>
    </source>
</reference>
<evidence type="ECO:0000259" key="12">
    <source>
        <dbReference type="Pfam" id="PF00150"/>
    </source>
</evidence>
<keyword evidence="3" id="KW-0964">Secreted</keyword>
<keyword evidence="4 11" id="KW-0732">Signal</keyword>
<dbReference type="PANTHER" id="PTHR31297:SF1">
    <property type="entry name" value="GLUCAN 1,3-BETA-GLUCOSIDASE I_II-RELATED"/>
    <property type="match status" value="1"/>
</dbReference>
<evidence type="ECO:0000256" key="11">
    <source>
        <dbReference type="SAM" id="SignalP"/>
    </source>
</evidence>
<dbReference type="GeneID" id="29121724"/>
<dbReference type="VEuPathDB" id="FungiDB:CC77DRAFT_983002"/>
<dbReference type="InterPro" id="IPR017853">
    <property type="entry name" value="GH"/>
</dbReference>
<dbReference type="KEGG" id="aalt:CC77DRAFT_983002"/>
<comment type="subcellular location">
    <subcellularLocation>
        <location evidence="1">Secreted</location>
    </subcellularLocation>
</comment>
<organism evidence="13 14">
    <name type="scientific">Alternaria alternata</name>
    <name type="common">Alternaria rot fungus</name>
    <name type="synonym">Torula alternata</name>
    <dbReference type="NCBI Taxonomy" id="5599"/>
    <lineage>
        <taxon>Eukaryota</taxon>
        <taxon>Fungi</taxon>
        <taxon>Dikarya</taxon>
        <taxon>Ascomycota</taxon>
        <taxon>Pezizomycotina</taxon>
        <taxon>Dothideomycetes</taxon>
        <taxon>Pleosporomycetidae</taxon>
        <taxon>Pleosporales</taxon>
        <taxon>Pleosporineae</taxon>
        <taxon>Pleosporaceae</taxon>
        <taxon>Alternaria</taxon>
        <taxon>Alternaria sect. Alternaria</taxon>
        <taxon>Alternaria alternata complex</taxon>
    </lineage>
</organism>
<evidence type="ECO:0000256" key="6">
    <source>
        <dbReference type="ARBA" id="ARBA00023295"/>
    </source>
</evidence>
<dbReference type="GO" id="GO:0009986">
    <property type="term" value="C:cell surface"/>
    <property type="evidence" value="ECO:0007669"/>
    <property type="project" value="TreeGrafter"/>
</dbReference>
<evidence type="ECO:0000256" key="8">
    <source>
        <dbReference type="ARBA" id="ARBA00036824"/>
    </source>
</evidence>
<dbReference type="Gene3D" id="3.20.20.80">
    <property type="entry name" value="Glycosidases"/>
    <property type="match status" value="1"/>
</dbReference>
<keyword evidence="5 10" id="KW-0378">Hydrolase</keyword>
<dbReference type="SMR" id="A0A177DWE7"/>
<evidence type="ECO:0000313" key="14">
    <source>
        <dbReference type="Proteomes" id="UP000077248"/>
    </source>
</evidence>
<dbReference type="SUPFAM" id="SSF51445">
    <property type="entry name" value="(Trans)glycosidases"/>
    <property type="match status" value="1"/>
</dbReference>
<feature type="domain" description="Glycoside hydrolase family 5" evidence="12">
    <location>
        <begin position="154"/>
        <end position="402"/>
    </location>
</feature>
<dbReference type="GO" id="GO:0005576">
    <property type="term" value="C:extracellular region"/>
    <property type="evidence" value="ECO:0007669"/>
    <property type="project" value="UniProtKB-SubCell"/>
</dbReference>
<evidence type="ECO:0000256" key="7">
    <source>
        <dbReference type="ARBA" id="ARBA00023316"/>
    </source>
</evidence>
<dbReference type="GO" id="GO:0004338">
    <property type="term" value="F:glucan exo-1,3-beta-glucosidase activity"/>
    <property type="evidence" value="ECO:0007669"/>
    <property type="project" value="UniProtKB-EC"/>
</dbReference>
<gene>
    <name evidence="13" type="ORF">CC77DRAFT_983002</name>
</gene>
<evidence type="ECO:0000256" key="3">
    <source>
        <dbReference type="ARBA" id="ARBA00022525"/>
    </source>
</evidence>
<dbReference type="EMBL" id="KV441472">
    <property type="protein sequence ID" value="OAG23967.1"/>
    <property type="molecule type" value="Genomic_DNA"/>
</dbReference>
<comment type="similarity">
    <text evidence="2 10">Belongs to the glycosyl hydrolase 5 (cellulase A) family.</text>
</comment>
<sequence>MRATAIVTAAVLASSATAAPTPGLISSILGLLTNDINKLLSSLGIHLHTDGANHGATVPFHNQCPFSIPAVDLSPIRHSHDINWGKGVNGSNFINWKTFKANGANLGGWLEKEQTHDPIWWSEVGGDGAPDEWTLCQNLGSKCASVFEERYASFINTTTIDQLANVGVNTLRIPLTYAAFIEVPGSQLHHGNQLKFLKTITDYAINKYGMHIIVGLHSLPGGVNNLDIGEALFHQAWFQNSTNLDYSFQAVDGVLNFIKQSGHVNAFTIAPINEASDNFAGFGSAAGLTINGTNWINTYFSGVLKKIAKVDKRIPMMIQDCFMGASYWAPFYDASENIVFDSHVYYFAAAGTYAGYVNPAVCGQAQYIAQETKFPVFVGEWSLQAMYNNTLDTRKTIFDTQRYAWNKYLAGGAFWNGVSYATAKVDGEGTQREYWSYIDLINQGVITKVTNESYC</sequence>
<evidence type="ECO:0000256" key="10">
    <source>
        <dbReference type="RuleBase" id="RU361153"/>
    </source>
</evidence>
<protein>
    <recommendedName>
        <fullName evidence="9">glucan 1,3-beta-glucosidase</fullName>
        <ecNumber evidence="9">3.2.1.58</ecNumber>
    </recommendedName>
</protein>
<evidence type="ECO:0000256" key="4">
    <source>
        <dbReference type="ARBA" id="ARBA00022729"/>
    </source>
</evidence>
<keyword evidence="6 10" id="KW-0326">Glycosidase</keyword>
<dbReference type="STRING" id="5599.A0A177DWE7"/>
<evidence type="ECO:0000256" key="9">
    <source>
        <dbReference type="ARBA" id="ARBA00038929"/>
    </source>
</evidence>
<dbReference type="PANTHER" id="PTHR31297">
    <property type="entry name" value="GLUCAN ENDO-1,6-BETA-GLUCOSIDASE B"/>
    <property type="match status" value="1"/>
</dbReference>
<accession>A0A177DWE7</accession>
<name>A0A177DWE7_ALTAL</name>
<dbReference type="RefSeq" id="XP_018389388.1">
    <property type="nucleotide sequence ID" value="XM_018536130.1"/>
</dbReference>
<keyword evidence="7" id="KW-0961">Cell wall biogenesis/degradation</keyword>